<keyword evidence="2" id="KW-1133">Transmembrane helix</keyword>
<dbReference type="EMBL" id="FNEC01000003">
    <property type="protein sequence ID" value="SDI24712.1"/>
    <property type="molecule type" value="Genomic_DNA"/>
</dbReference>
<dbReference type="Proteomes" id="UP000199693">
    <property type="component" value="Unassembled WGS sequence"/>
</dbReference>
<evidence type="ECO:0000313" key="5">
    <source>
        <dbReference type="Proteomes" id="UP000198309"/>
    </source>
</evidence>
<feature type="compositionally biased region" description="Low complexity" evidence="1">
    <location>
        <begin position="15"/>
        <end position="31"/>
    </location>
</feature>
<dbReference type="GO" id="GO:0055085">
    <property type="term" value="P:transmembrane transport"/>
    <property type="evidence" value="ECO:0007669"/>
    <property type="project" value="InterPro"/>
</dbReference>
<feature type="region of interest" description="Disordered" evidence="1">
    <location>
        <begin position="1"/>
        <end position="31"/>
    </location>
</feature>
<evidence type="ECO:0000313" key="6">
    <source>
        <dbReference type="Proteomes" id="UP000199693"/>
    </source>
</evidence>
<feature type="compositionally biased region" description="Acidic residues" evidence="1">
    <location>
        <begin position="158"/>
        <end position="171"/>
    </location>
</feature>
<accession>A0A239LYG7</accession>
<evidence type="ECO:0000256" key="1">
    <source>
        <dbReference type="SAM" id="MobiDB-lite"/>
    </source>
</evidence>
<reference evidence="3 6" key="1">
    <citation type="submission" date="2016-10" db="EMBL/GenBank/DDBJ databases">
        <authorList>
            <person name="de Groot N.N."/>
        </authorList>
    </citation>
    <scope>NUCLEOTIDE SEQUENCE [LARGE SCALE GENOMIC DNA]</scope>
    <source>
        <strain evidence="3 6">CCM 7361</strain>
    </source>
</reference>
<dbReference type="EMBL" id="FZPC01000022">
    <property type="protein sequence ID" value="SNT34739.1"/>
    <property type="molecule type" value="Genomic_DNA"/>
</dbReference>
<protein>
    <submittedName>
        <fullName evidence="3">Low affinity Fe/Cu permease</fullName>
    </submittedName>
</protein>
<dbReference type="InterPro" id="IPR007251">
    <property type="entry name" value="Iron_permease_Fet4"/>
</dbReference>
<dbReference type="Pfam" id="PF04120">
    <property type="entry name" value="Iron_permease"/>
    <property type="match status" value="1"/>
</dbReference>
<evidence type="ECO:0000256" key="2">
    <source>
        <dbReference type="SAM" id="Phobius"/>
    </source>
</evidence>
<dbReference type="AlphaFoldDB" id="A0A239LYG7"/>
<feature type="transmembrane region" description="Helical" evidence="2">
    <location>
        <begin position="51"/>
        <end position="69"/>
    </location>
</feature>
<keyword evidence="2" id="KW-0812">Transmembrane</keyword>
<feature type="transmembrane region" description="Helical" evidence="2">
    <location>
        <begin position="75"/>
        <end position="94"/>
    </location>
</feature>
<evidence type="ECO:0000313" key="4">
    <source>
        <dbReference type="EMBL" id="SNT34739.1"/>
    </source>
</evidence>
<keyword evidence="2" id="KW-0472">Membrane</keyword>
<proteinExistence type="predicted"/>
<name>A0A239LYG7_9PSED</name>
<dbReference type="Proteomes" id="UP000198309">
    <property type="component" value="Unassembled WGS sequence"/>
</dbReference>
<keyword evidence="5" id="KW-1185">Reference proteome</keyword>
<dbReference type="RefSeq" id="WP_089393209.1">
    <property type="nucleotide sequence ID" value="NZ_FNEC01000003.1"/>
</dbReference>
<gene>
    <name evidence="3" type="ORF">SAMN05216189_1003142</name>
    <name evidence="4" type="ORF">SAMN06295949_12275</name>
</gene>
<organism evidence="3 6">
    <name type="scientific">Pseudomonas delhiensis</name>
    <dbReference type="NCBI Taxonomy" id="366289"/>
    <lineage>
        <taxon>Bacteria</taxon>
        <taxon>Pseudomonadati</taxon>
        <taxon>Pseudomonadota</taxon>
        <taxon>Gammaproteobacteria</taxon>
        <taxon>Pseudomonadales</taxon>
        <taxon>Pseudomonadaceae</taxon>
        <taxon>Pseudomonas</taxon>
    </lineage>
</organism>
<feature type="region of interest" description="Disordered" evidence="1">
    <location>
        <begin position="142"/>
        <end position="171"/>
    </location>
</feature>
<sequence length="171" mass="18720">MRSAPARGRGRASRAARGGARPRGAAQEAPGAPSFSRFAQWLSVWAGRPPTFAVACALLVAWAVSGPFFHFNDTWQLVINTSTTIVTFLMVFLIQNTQNRDTDALHIKIDELLRTTRAAHDALMGLDELDAEQLQKLRDTYQRMGEDAGAGETPQCVADEEQAEGDEPPPR</sequence>
<evidence type="ECO:0000313" key="3">
    <source>
        <dbReference type="EMBL" id="SDI24712.1"/>
    </source>
</evidence>
<reference evidence="4 5" key="2">
    <citation type="submission" date="2017-06" db="EMBL/GenBank/DDBJ databases">
        <authorList>
            <person name="Varghese N."/>
            <person name="Submissions S."/>
        </authorList>
    </citation>
    <scope>NUCLEOTIDE SEQUENCE [LARGE SCALE GENOMIC DNA]</scope>
    <source>
        <strain evidence="4 5">RLD-1</strain>
    </source>
</reference>